<dbReference type="STRING" id="6669.E9HBG0"/>
<dbReference type="Proteomes" id="UP000000305">
    <property type="component" value="Unassembled WGS sequence"/>
</dbReference>
<evidence type="ECO:0000313" key="2">
    <source>
        <dbReference type="Proteomes" id="UP000000305"/>
    </source>
</evidence>
<dbReference type="AlphaFoldDB" id="E9HBG0"/>
<evidence type="ECO:0008006" key="3">
    <source>
        <dbReference type="Google" id="ProtNLM"/>
    </source>
</evidence>
<dbReference type="OMA" id="CELDTIR"/>
<evidence type="ECO:0000313" key="1">
    <source>
        <dbReference type="EMBL" id="EFX70835.1"/>
    </source>
</evidence>
<dbReference type="OrthoDB" id="10066052at2759"/>
<dbReference type="eggNOG" id="ENOG502SR1K">
    <property type="taxonomic scope" value="Eukaryota"/>
</dbReference>
<dbReference type="PANTHER" id="PTHR46670:SF3">
    <property type="entry name" value="ENDONUCLEASE_EXONUCLEASE_PHOSPHATASE DOMAIN-CONTAINING PROTEIN"/>
    <property type="match status" value="1"/>
</dbReference>
<proteinExistence type="predicted"/>
<organism evidence="1 2">
    <name type="scientific">Daphnia pulex</name>
    <name type="common">Water flea</name>
    <dbReference type="NCBI Taxonomy" id="6669"/>
    <lineage>
        <taxon>Eukaryota</taxon>
        <taxon>Metazoa</taxon>
        <taxon>Ecdysozoa</taxon>
        <taxon>Arthropoda</taxon>
        <taxon>Crustacea</taxon>
        <taxon>Branchiopoda</taxon>
        <taxon>Diplostraca</taxon>
        <taxon>Cladocera</taxon>
        <taxon>Anomopoda</taxon>
        <taxon>Daphniidae</taxon>
        <taxon>Daphnia</taxon>
    </lineage>
</organism>
<protein>
    <recommendedName>
        <fullName evidence="3">Endonuclease/exonuclease/phosphatase domain-containing protein</fullName>
    </recommendedName>
</protein>
<reference evidence="1 2" key="1">
    <citation type="journal article" date="2011" name="Science">
        <title>The ecoresponsive genome of Daphnia pulex.</title>
        <authorList>
            <person name="Colbourne J.K."/>
            <person name="Pfrender M.E."/>
            <person name="Gilbert D."/>
            <person name="Thomas W.K."/>
            <person name="Tucker A."/>
            <person name="Oakley T.H."/>
            <person name="Tokishita S."/>
            <person name="Aerts A."/>
            <person name="Arnold G.J."/>
            <person name="Basu M.K."/>
            <person name="Bauer D.J."/>
            <person name="Caceres C.E."/>
            <person name="Carmel L."/>
            <person name="Casola C."/>
            <person name="Choi J.H."/>
            <person name="Detter J.C."/>
            <person name="Dong Q."/>
            <person name="Dusheyko S."/>
            <person name="Eads B.D."/>
            <person name="Frohlich T."/>
            <person name="Geiler-Samerotte K.A."/>
            <person name="Gerlach D."/>
            <person name="Hatcher P."/>
            <person name="Jogdeo S."/>
            <person name="Krijgsveld J."/>
            <person name="Kriventseva E.V."/>
            <person name="Kultz D."/>
            <person name="Laforsch C."/>
            <person name="Lindquist E."/>
            <person name="Lopez J."/>
            <person name="Manak J.R."/>
            <person name="Muller J."/>
            <person name="Pangilinan J."/>
            <person name="Patwardhan R.P."/>
            <person name="Pitluck S."/>
            <person name="Pritham E.J."/>
            <person name="Rechtsteiner A."/>
            <person name="Rho M."/>
            <person name="Rogozin I.B."/>
            <person name="Sakarya O."/>
            <person name="Salamov A."/>
            <person name="Schaack S."/>
            <person name="Shapiro H."/>
            <person name="Shiga Y."/>
            <person name="Skalitzky C."/>
            <person name="Smith Z."/>
            <person name="Souvorov A."/>
            <person name="Sung W."/>
            <person name="Tang Z."/>
            <person name="Tsuchiya D."/>
            <person name="Tu H."/>
            <person name="Vos H."/>
            <person name="Wang M."/>
            <person name="Wolf Y.I."/>
            <person name="Yamagata H."/>
            <person name="Yamada T."/>
            <person name="Ye Y."/>
            <person name="Shaw J.R."/>
            <person name="Andrews J."/>
            <person name="Crease T.J."/>
            <person name="Tang H."/>
            <person name="Lucas S.M."/>
            <person name="Robertson H.M."/>
            <person name="Bork P."/>
            <person name="Koonin E.V."/>
            <person name="Zdobnov E.M."/>
            <person name="Grigoriev I.V."/>
            <person name="Lynch M."/>
            <person name="Boore J.L."/>
        </authorList>
    </citation>
    <scope>NUCLEOTIDE SEQUENCE [LARGE SCALE GENOMIC DNA]</scope>
</reference>
<gene>
    <name evidence="1" type="ORF">DAPPUDRAFT_256476</name>
</gene>
<sequence>MVSCIDGIRMFLKDLSTSPFQFQSILHLFGLSQHVHGPTHLDGHTLDWVISRKPDNVVTDCSVSDLICDHFAVHTFVKAHRPPRPRKKITYRELHNINEENFLSDMLALPLFTASAPDICDLLIQYNDGLSSLLDAYAPVRTNMVTVRPANPWLTEEVMDKRRKARARERWWRDRKKKGTSLESDRELVRHCNKEKRRVLDSVKAAHFNQEINKELGKKSLFKVVDSFLIKKPGLKLPRHDSLQELVERFSGQFTTKIANIRSRLDAARCCHPAADTPMDVPPLSSFVRVTVPEIVALIKDCPSKSSYRNPIPTSLIL</sequence>
<dbReference type="HOGENOM" id="CLU_877056_0_0_1"/>
<dbReference type="InParanoid" id="E9HBG0"/>
<keyword evidence="2" id="KW-1185">Reference proteome</keyword>
<name>E9HBG0_DAPPU</name>
<dbReference type="PhylomeDB" id="E9HBG0"/>
<dbReference type="PANTHER" id="PTHR46670">
    <property type="entry name" value="ENDO/EXONUCLEASE/PHOSPHATASE DOMAIN-CONTAINING PROTEIN"/>
    <property type="match status" value="1"/>
</dbReference>
<accession>E9HBG0</accession>
<dbReference type="EMBL" id="GL732616">
    <property type="protein sequence ID" value="EFX70835.1"/>
    <property type="molecule type" value="Genomic_DNA"/>
</dbReference>
<dbReference type="KEGG" id="dpx:DAPPUDRAFT_256476"/>